<name>A0A9J7BQR1_9BACT</name>
<dbReference type="AlphaFoldDB" id="A0A9J7BQR1"/>
<dbReference type="Proteomes" id="UP001059380">
    <property type="component" value="Chromosome"/>
</dbReference>
<evidence type="ECO:0000313" key="6">
    <source>
        <dbReference type="EMBL" id="UWZ85212.1"/>
    </source>
</evidence>
<dbReference type="EMBL" id="CP093313">
    <property type="protein sequence ID" value="UWZ85212.1"/>
    <property type="molecule type" value="Genomic_DNA"/>
</dbReference>
<reference evidence="6" key="1">
    <citation type="submission" date="2021-04" db="EMBL/GenBank/DDBJ databases">
        <title>Phylogenetic analysis of Acidobacteriaceae.</title>
        <authorList>
            <person name="Qiu L."/>
            <person name="Zhang Q."/>
        </authorList>
    </citation>
    <scope>NUCLEOTIDE SEQUENCE</scope>
    <source>
        <strain evidence="6">DSM 25168</strain>
    </source>
</reference>
<organism evidence="6 7">
    <name type="scientific">Occallatibacter riparius</name>
    <dbReference type="NCBI Taxonomy" id="1002689"/>
    <lineage>
        <taxon>Bacteria</taxon>
        <taxon>Pseudomonadati</taxon>
        <taxon>Acidobacteriota</taxon>
        <taxon>Terriglobia</taxon>
        <taxon>Terriglobales</taxon>
        <taxon>Acidobacteriaceae</taxon>
        <taxon>Occallatibacter</taxon>
    </lineage>
</organism>
<proteinExistence type="predicted"/>
<accession>A0A9J7BQR1</accession>
<keyword evidence="3 5" id="KW-1133">Transmembrane helix</keyword>
<evidence type="ECO:0000256" key="2">
    <source>
        <dbReference type="ARBA" id="ARBA00022692"/>
    </source>
</evidence>
<evidence type="ECO:0000256" key="1">
    <source>
        <dbReference type="ARBA" id="ARBA00004141"/>
    </source>
</evidence>
<evidence type="ECO:0000256" key="4">
    <source>
        <dbReference type="ARBA" id="ARBA00023136"/>
    </source>
</evidence>
<keyword evidence="2 5" id="KW-0812">Transmembrane</keyword>
<comment type="subcellular location">
    <subcellularLocation>
        <location evidence="1">Membrane</location>
        <topology evidence="1">Multi-pass membrane protein</topology>
    </subcellularLocation>
</comment>
<evidence type="ECO:0000313" key="7">
    <source>
        <dbReference type="Proteomes" id="UP001059380"/>
    </source>
</evidence>
<keyword evidence="7" id="KW-1185">Reference proteome</keyword>
<feature type="transmembrane region" description="Helical" evidence="5">
    <location>
        <begin position="158"/>
        <end position="177"/>
    </location>
</feature>
<dbReference type="KEGG" id="orp:MOP44_04535"/>
<dbReference type="RefSeq" id="WP_260794729.1">
    <property type="nucleotide sequence ID" value="NZ_CP093313.1"/>
</dbReference>
<feature type="transmembrane region" description="Helical" evidence="5">
    <location>
        <begin position="209"/>
        <end position="224"/>
    </location>
</feature>
<gene>
    <name evidence="6" type="ORF">MOP44_04535</name>
</gene>
<evidence type="ECO:0000256" key="3">
    <source>
        <dbReference type="ARBA" id="ARBA00022989"/>
    </source>
</evidence>
<feature type="transmembrane region" description="Helical" evidence="5">
    <location>
        <begin position="12"/>
        <end position="34"/>
    </location>
</feature>
<dbReference type="InterPro" id="IPR032808">
    <property type="entry name" value="DoxX"/>
</dbReference>
<dbReference type="Pfam" id="PF07681">
    <property type="entry name" value="DoxX"/>
    <property type="match status" value="1"/>
</dbReference>
<sequence>MKRFKWNNKGKGSLILSTVSSAFWRFALGFSFLSADADRFAIWGVFGAPHSRVAHSYWLHSDRRMEPRRQNHSAQRRIPYLEIRMKSNTAQLTGNATEIVRLFARLALGASFLSAVADRFGVLGPHGAKNVSWGDFAHFADYTREVTSLFPSSLTVSFAWAATVAEALFGILLIVGFKTRTVSFLSGILLLLFAMGMATGLGIKAPLDYSVFSAAAAALLLGFWEPDRFTSDKLLNRPPTRKGYPVASHSKVDHVQIAPSNQAN</sequence>
<feature type="transmembrane region" description="Helical" evidence="5">
    <location>
        <begin position="184"/>
        <end position="203"/>
    </location>
</feature>
<keyword evidence="4 5" id="KW-0472">Membrane</keyword>
<evidence type="ECO:0000256" key="5">
    <source>
        <dbReference type="SAM" id="Phobius"/>
    </source>
</evidence>
<protein>
    <submittedName>
        <fullName evidence="6">DoxX family protein</fullName>
    </submittedName>
</protein>
<dbReference type="GO" id="GO:0016020">
    <property type="term" value="C:membrane"/>
    <property type="evidence" value="ECO:0007669"/>
    <property type="project" value="UniProtKB-SubCell"/>
</dbReference>